<evidence type="ECO:0000313" key="1">
    <source>
        <dbReference type="EMBL" id="GGA01540.1"/>
    </source>
</evidence>
<protein>
    <submittedName>
        <fullName evidence="1">Uncharacterized protein</fullName>
    </submittedName>
</protein>
<proteinExistence type="predicted"/>
<organism evidence="1 2">
    <name type="scientific">Paenibacillus marchantiophytorum</name>
    <dbReference type="NCBI Taxonomy" id="1619310"/>
    <lineage>
        <taxon>Bacteria</taxon>
        <taxon>Bacillati</taxon>
        <taxon>Bacillota</taxon>
        <taxon>Bacilli</taxon>
        <taxon>Bacillales</taxon>
        <taxon>Paenibacillaceae</taxon>
        <taxon>Paenibacillus</taxon>
    </lineage>
</organism>
<dbReference type="RefSeq" id="WP_189017738.1">
    <property type="nucleotide sequence ID" value="NZ_BMHE01000040.1"/>
</dbReference>
<accession>A0ABQ1F6L7</accession>
<name>A0ABQ1F6L7_9BACL</name>
<comment type="caution">
    <text evidence="1">The sequence shown here is derived from an EMBL/GenBank/DDBJ whole genome shotgun (WGS) entry which is preliminary data.</text>
</comment>
<dbReference type="EMBL" id="BMHE01000040">
    <property type="protein sequence ID" value="GGA01540.1"/>
    <property type="molecule type" value="Genomic_DNA"/>
</dbReference>
<dbReference type="Proteomes" id="UP000615455">
    <property type="component" value="Unassembled WGS sequence"/>
</dbReference>
<reference evidence="2" key="1">
    <citation type="journal article" date="2019" name="Int. J. Syst. Evol. Microbiol.">
        <title>The Global Catalogue of Microorganisms (GCM) 10K type strain sequencing project: providing services to taxonomists for standard genome sequencing and annotation.</title>
        <authorList>
            <consortium name="The Broad Institute Genomics Platform"/>
            <consortium name="The Broad Institute Genome Sequencing Center for Infectious Disease"/>
            <person name="Wu L."/>
            <person name="Ma J."/>
        </authorList>
    </citation>
    <scope>NUCLEOTIDE SEQUENCE [LARGE SCALE GENOMIC DNA]</scope>
    <source>
        <strain evidence="2">CGMCC 1.15043</strain>
    </source>
</reference>
<gene>
    <name evidence="1" type="ORF">GCM10008018_54780</name>
</gene>
<sequence length="55" mass="6416">METWKMELGQKAMAAGILKDPQWLDRLDEPMPLWVLLEIAFQLIEKLDPPTVSYD</sequence>
<evidence type="ECO:0000313" key="2">
    <source>
        <dbReference type="Proteomes" id="UP000615455"/>
    </source>
</evidence>
<keyword evidence="2" id="KW-1185">Reference proteome</keyword>